<evidence type="ECO:0000256" key="4">
    <source>
        <dbReference type="ARBA" id="ARBA00023136"/>
    </source>
</evidence>
<evidence type="ECO:0000256" key="1">
    <source>
        <dbReference type="ARBA" id="ARBA00004442"/>
    </source>
</evidence>
<dbReference type="STRING" id="1046627.BZARG_1587"/>
<evidence type="ECO:0000256" key="5">
    <source>
        <dbReference type="ARBA" id="ARBA00023237"/>
    </source>
</evidence>
<dbReference type="RefSeq" id="WP_008634873.1">
    <property type="nucleotide sequence ID" value="NZ_AFXZ01000003.1"/>
</dbReference>
<evidence type="ECO:0000256" key="2">
    <source>
        <dbReference type="ARBA" id="ARBA00006275"/>
    </source>
</evidence>
<proteinExistence type="inferred from homology"/>
<feature type="domain" description="RagB/SusD" evidence="6">
    <location>
        <begin position="339"/>
        <end position="459"/>
    </location>
</feature>
<dbReference type="CDD" id="cd08977">
    <property type="entry name" value="SusD"/>
    <property type="match status" value="1"/>
</dbReference>
<dbReference type="OrthoDB" id="630434at2"/>
<sequence>MKNIYKILFGGLLLVTVMSCNDEFLENEQFSTTPQNVTSVGDLQALMYGALVEARDVTYYGRDMIIYGSVRSDLAYNTVASGRFRGPSQFSMLSTDAYARDTFTKIYQVIAQLNIIINSDFQDAARANEIMNVKGQALVLRANAYFDLLKLYGQEHSGGTLGVPLVLAYSGTGSEKPSRSTLVETHAQIAADFEAGVTSISNSGLASSSKDLINIHAANGLAARYYLYKGTTQADNASLQLAYDHASDVINNGSYTVIGADLYVNSFAQNKTSSNSIFEIEVGTQAKLGTTSIAYMYSDNGYGDINALPGFIASFSAVDVRADLINGNNVDTKYPLIDGSNSIKILRYEEVLLTRAEANLRLGINAAEADSDVNAVVTNRDLPAYAGITLAETLEERKKELFFEGIRYFDMLRLGMDIPGWTPAGTLDNTYLYGNTKLAFAIPQRELDVNPNMQPNPGY</sequence>
<evidence type="ECO:0000259" key="7">
    <source>
        <dbReference type="Pfam" id="PF14322"/>
    </source>
</evidence>
<dbReference type="Pfam" id="PF07980">
    <property type="entry name" value="SusD_RagB"/>
    <property type="match status" value="1"/>
</dbReference>
<keyword evidence="9" id="KW-1185">Reference proteome</keyword>
<dbReference type="AlphaFoldDB" id="G2EA81"/>
<comment type="caution">
    <text evidence="8">The sequence shown here is derived from an EMBL/GenBank/DDBJ whole genome shotgun (WGS) entry which is preliminary data.</text>
</comment>
<dbReference type="InterPro" id="IPR033985">
    <property type="entry name" value="SusD-like_N"/>
</dbReference>
<dbReference type="Proteomes" id="UP000003730">
    <property type="component" value="Unassembled WGS sequence"/>
</dbReference>
<dbReference type="Gene3D" id="1.25.40.900">
    <property type="match status" value="1"/>
</dbReference>
<dbReference type="GO" id="GO:0009279">
    <property type="term" value="C:cell outer membrane"/>
    <property type="evidence" value="ECO:0007669"/>
    <property type="project" value="UniProtKB-SubCell"/>
</dbReference>
<name>G2EA81_9FLAO</name>
<dbReference type="Gene3D" id="2.20.20.130">
    <property type="match status" value="1"/>
</dbReference>
<evidence type="ECO:0000313" key="8">
    <source>
        <dbReference type="EMBL" id="EGV44656.1"/>
    </source>
</evidence>
<keyword evidence="3" id="KW-0732">Signal</keyword>
<keyword evidence="4" id="KW-0472">Membrane</keyword>
<evidence type="ECO:0000259" key="6">
    <source>
        <dbReference type="Pfam" id="PF07980"/>
    </source>
</evidence>
<accession>G2EA81</accession>
<evidence type="ECO:0000313" key="9">
    <source>
        <dbReference type="Proteomes" id="UP000003730"/>
    </source>
</evidence>
<dbReference type="InterPro" id="IPR012944">
    <property type="entry name" value="SusD_RagB_dom"/>
</dbReference>
<feature type="domain" description="SusD-like N-terminal" evidence="7">
    <location>
        <begin position="91"/>
        <end position="227"/>
    </location>
</feature>
<dbReference type="SUPFAM" id="SSF48452">
    <property type="entry name" value="TPR-like"/>
    <property type="match status" value="1"/>
</dbReference>
<reference evidence="8 9" key="1">
    <citation type="journal article" date="2008" name="Int. J. Syst. Evol. Microbiol.">
        <title>Bizionia argentinensis sp. nov., isolated from surface marine water in Antarctica.</title>
        <authorList>
            <person name="Bercovich A."/>
            <person name="Vazquez S.C."/>
            <person name="Yankilevich P."/>
            <person name="Coria S.H."/>
            <person name="Foti M."/>
            <person name="Hernandez E."/>
            <person name="Vidal A."/>
            <person name="Ruberto L."/>
            <person name="Melo C."/>
            <person name="Marenssi S."/>
            <person name="Criscuolo M."/>
            <person name="Memoli M."/>
            <person name="Arguelles M."/>
            <person name="Mac Cormack W.P."/>
        </authorList>
    </citation>
    <scope>NUCLEOTIDE SEQUENCE [LARGE SCALE GENOMIC DNA]</scope>
    <source>
        <strain evidence="8 9">JUB59</strain>
    </source>
</reference>
<comment type="similarity">
    <text evidence="2">Belongs to the SusD family.</text>
</comment>
<dbReference type="PROSITE" id="PS51257">
    <property type="entry name" value="PROKAR_LIPOPROTEIN"/>
    <property type="match status" value="1"/>
</dbReference>
<gene>
    <name evidence="8" type="ORF">BZARG_1587</name>
</gene>
<dbReference type="Pfam" id="PF14322">
    <property type="entry name" value="SusD-like_3"/>
    <property type="match status" value="1"/>
</dbReference>
<comment type="subcellular location">
    <subcellularLocation>
        <location evidence="1">Cell outer membrane</location>
    </subcellularLocation>
</comment>
<dbReference type="EMBL" id="AFXZ01000003">
    <property type="protein sequence ID" value="EGV44656.1"/>
    <property type="molecule type" value="Genomic_DNA"/>
</dbReference>
<dbReference type="InterPro" id="IPR011990">
    <property type="entry name" value="TPR-like_helical_dom_sf"/>
</dbReference>
<dbReference type="Gene3D" id="1.25.40.390">
    <property type="match status" value="1"/>
</dbReference>
<evidence type="ECO:0000256" key="3">
    <source>
        <dbReference type="ARBA" id="ARBA00022729"/>
    </source>
</evidence>
<dbReference type="eggNOG" id="COG3193">
    <property type="taxonomic scope" value="Bacteria"/>
</dbReference>
<keyword evidence="5" id="KW-0998">Cell outer membrane</keyword>
<organism evidence="8 9">
    <name type="scientific">Bizionia argentinensis JUB59</name>
    <dbReference type="NCBI Taxonomy" id="1046627"/>
    <lineage>
        <taxon>Bacteria</taxon>
        <taxon>Pseudomonadati</taxon>
        <taxon>Bacteroidota</taxon>
        <taxon>Flavobacteriia</taxon>
        <taxon>Flavobacteriales</taxon>
        <taxon>Flavobacteriaceae</taxon>
        <taxon>Bizionia</taxon>
    </lineage>
</organism>
<protein>
    <submittedName>
        <fullName evidence="8">RagB/SusD family nutrient uptake outer membrane protein</fullName>
    </submittedName>
</protein>